<organism evidence="2">
    <name type="scientific">Darwinula stevensoni</name>
    <dbReference type="NCBI Taxonomy" id="69355"/>
    <lineage>
        <taxon>Eukaryota</taxon>
        <taxon>Metazoa</taxon>
        <taxon>Ecdysozoa</taxon>
        <taxon>Arthropoda</taxon>
        <taxon>Crustacea</taxon>
        <taxon>Oligostraca</taxon>
        <taxon>Ostracoda</taxon>
        <taxon>Podocopa</taxon>
        <taxon>Podocopida</taxon>
        <taxon>Darwinulocopina</taxon>
        <taxon>Darwinuloidea</taxon>
        <taxon>Darwinulidae</taxon>
        <taxon>Darwinula</taxon>
    </lineage>
</organism>
<keyword evidence="1" id="KW-0732">Signal</keyword>
<gene>
    <name evidence="2" type="ORF">DSTB1V02_LOCUS11016</name>
</gene>
<dbReference type="EMBL" id="LR902910">
    <property type="protein sequence ID" value="CAD7251249.1"/>
    <property type="molecule type" value="Genomic_DNA"/>
</dbReference>
<evidence type="ECO:0000256" key="1">
    <source>
        <dbReference type="SAM" id="SignalP"/>
    </source>
</evidence>
<dbReference type="AlphaFoldDB" id="A0A7R9FQF9"/>
<dbReference type="EMBL" id="CAJPEV010003393">
    <property type="protein sequence ID" value="CAG0899656.1"/>
    <property type="molecule type" value="Genomic_DNA"/>
</dbReference>
<evidence type="ECO:0000313" key="2">
    <source>
        <dbReference type="EMBL" id="CAD7251249.1"/>
    </source>
</evidence>
<proteinExistence type="predicted"/>
<dbReference type="Proteomes" id="UP000677054">
    <property type="component" value="Unassembled WGS sequence"/>
</dbReference>
<feature type="chain" id="PRO_5036210612" evidence="1">
    <location>
        <begin position="25"/>
        <end position="190"/>
    </location>
</feature>
<protein>
    <submittedName>
        <fullName evidence="2">Uncharacterized protein</fullName>
    </submittedName>
</protein>
<evidence type="ECO:0000313" key="3">
    <source>
        <dbReference type="Proteomes" id="UP000677054"/>
    </source>
</evidence>
<keyword evidence="3" id="KW-1185">Reference proteome</keyword>
<reference evidence="2" key="1">
    <citation type="submission" date="2020-11" db="EMBL/GenBank/DDBJ databases">
        <authorList>
            <person name="Tran Van P."/>
        </authorList>
    </citation>
    <scope>NUCLEOTIDE SEQUENCE</scope>
</reference>
<accession>A0A7R9FQF9</accession>
<sequence>MELLVHKIVMGITVAMLSVTQCHGQGLTPHSCRFEDAREGQTAECNVDEMVFSVCAAAENLNACGGHTTRIECCKVNQGPLSSSSCITIPEDSGDMATCPTSMFMRGACSSHFNPMCDEKSHSIKCCDYKLNNSPLYQVNPTVEGTSGNFVDCPDRKTAAAMCASVGRPACTDDSYTLLLCAYPDLFFIA</sequence>
<feature type="signal peptide" evidence="1">
    <location>
        <begin position="1"/>
        <end position="24"/>
    </location>
</feature>
<name>A0A7R9FQF9_9CRUS</name>